<keyword evidence="3" id="KW-1185">Reference proteome</keyword>
<protein>
    <recommendedName>
        <fullName evidence="4">Lipoprotein</fullName>
    </recommendedName>
</protein>
<dbReference type="EMBL" id="QGTT01000026">
    <property type="protein sequence ID" value="PWW07845.1"/>
    <property type="molecule type" value="Genomic_DNA"/>
</dbReference>
<dbReference type="OrthoDB" id="5817001at2"/>
<dbReference type="Proteomes" id="UP000246964">
    <property type="component" value="Unassembled WGS sequence"/>
</dbReference>
<organism evidence="2 3">
    <name type="scientific">Pseudidiomarina maritima</name>
    <dbReference type="NCBI Taxonomy" id="519453"/>
    <lineage>
        <taxon>Bacteria</taxon>
        <taxon>Pseudomonadati</taxon>
        <taxon>Pseudomonadota</taxon>
        <taxon>Gammaproteobacteria</taxon>
        <taxon>Alteromonadales</taxon>
        <taxon>Idiomarinaceae</taxon>
        <taxon>Pseudidiomarina</taxon>
    </lineage>
</organism>
<feature type="signal peptide" evidence="1">
    <location>
        <begin position="1"/>
        <end position="20"/>
    </location>
</feature>
<dbReference type="RefSeq" id="WP_008985538.1">
    <property type="nucleotide sequence ID" value="NZ_QGTT01000026.1"/>
</dbReference>
<reference evidence="2 3" key="1">
    <citation type="submission" date="2018-05" db="EMBL/GenBank/DDBJ databases">
        <title>Freshwater and sediment microbial communities from various areas in North America, analyzing microbe dynamics in response to fracking.</title>
        <authorList>
            <person name="Lamendella R."/>
        </authorList>
    </citation>
    <scope>NUCLEOTIDE SEQUENCE [LARGE SCALE GENOMIC DNA]</scope>
    <source>
        <strain evidence="2 3">125B1</strain>
    </source>
</reference>
<keyword evidence="1" id="KW-0732">Signal</keyword>
<evidence type="ECO:0000313" key="2">
    <source>
        <dbReference type="EMBL" id="PWW07845.1"/>
    </source>
</evidence>
<dbReference type="AlphaFoldDB" id="A0A317PXK0"/>
<accession>A0A317PXK0</accession>
<name>A0A317PXK0_9GAMM</name>
<comment type="caution">
    <text evidence="2">The sequence shown here is derived from an EMBL/GenBank/DDBJ whole genome shotgun (WGS) entry which is preliminary data.</text>
</comment>
<feature type="chain" id="PRO_5016252431" description="Lipoprotein" evidence="1">
    <location>
        <begin position="21"/>
        <end position="141"/>
    </location>
</feature>
<evidence type="ECO:0000256" key="1">
    <source>
        <dbReference type="SAM" id="SignalP"/>
    </source>
</evidence>
<gene>
    <name evidence="2" type="ORF">DET45_1266</name>
</gene>
<sequence>MKKFLITLACVIVLTGCDSANQMIDKAQDAANQKAVELQNKLEAVDINGLNLELLKNSPQLASQLSASINDALTVDFTSPEAMAAVKNKIANAYSCLAEASSATTAQEVMDKLLANINNSDVKTLIDSGVQKAQSYQSCVK</sequence>
<evidence type="ECO:0008006" key="4">
    <source>
        <dbReference type="Google" id="ProtNLM"/>
    </source>
</evidence>
<dbReference type="PROSITE" id="PS51257">
    <property type="entry name" value="PROKAR_LIPOPROTEIN"/>
    <property type="match status" value="1"/>
</dbReference>
<evidence type="ECO:0000313" key="3">
    <source>
        <dbReference type="Proteomes" id="UP000246964"/>
    </source>
</evidence>
<proteinExistence type="predicted"/>